<evidence type="ECO:0000256" key="1">
    <source>
        <dbReference type="SAM" id="MobiDB-lite"/>
    </source>
</evidence>
<dbReference type="GeneID" id="78121731"/>
<feature type="compositionally biased region" description="Gly residues" evidence="1">
    <location>
        <begin position="209"/>
        <end position="227"/>
    </location>
</feature>
<evidence type="ECO:0000313" key="2">
    <source>
        <dbReference type="EMBL" id="RRR17992.1"/>
    </source>
</evidence>
<dbReference type="AlphaFoldDB" id="A0A3R8QT46"/>
<dbReference type="Proteomes" id="UP000274327">
    <property type="component" value="Unassembled WGS sequence"/>
</dbReference>
<organism evidence="2 3">
    <name type="scientific">Brachybacterium paraconglomeratum</name>
    <dbReference type="NCBI Taxonomy" id="173362"/>
    <lineage>
        <taxon>Bacteria</taxon>
        <taxon>Bacillati</taxon>
        <taxon>Actinomycetota</taxon>
        <taxon>Actinomycetes</taxon>
        <taxon>Micrococcales</taxon>
        <taxon>Dermabacteraceae</taxon>
        <taxon>Brachybacterium</taxon>
    </lineage>
</organism>
<gene>
    <name evidence="2" type="ORF">DS079_11940</name>
</gene>
<comment type="caution">
    <text evidence="2">The sequence shown here is derived from an EMBL/GenBank/DDBJ whole genome shotgun (WGS) entry which is preliminary data.</text>
</comment>
<sequence>MRPVDELRDRLHAARRRAEIAGARADVLAQARAVVPELPRDADAGHLERAARRLVRRAAQDEFAREGITRIPVPEATGRAELRRADLASDAAFHAVVEDVLSAVEIVPSPLESDDAVALRDARASSDAYGLSPEVASDLASYLLGRAFLLRDEERDLDAYLDRHERQIREDMRSALVRLVRVPLELRSARERHNRIASGLAPERAGTAHGAGTGAGTAGGAGSGASGVGAAAREALSQRARSAMDHARAEAGRAALGALRSGAGRAFERYGRGDDGGDVRGGEARSAADRARDQRSGGQQTGGHRAAEQTVHDPRSD</sequence>
<dbReference type="EMBL" id="QOCI01000009">
    <property type="protein sequence ID" value="RRR17992.1"/>
    <property type="molecule type" value="Genomic_DNA"/>
</dbReference>
<dbReference type="RefSeq" id="WP_126988005.1">
    <property type="nucleotide sequence ID" value="NZ_ML133857.1"/>
</dbReference>
<feature type="region of interest" description="Disordered" evidence="1">
    <location>
        <begin position="267"/>
        <end position="317"/>
    </location>
</feature>
<protein>
    <submittedName>
        <fullName evidence="2">Uncharacterized protein</fullName>
    </submittedName>
</protein>
<name>A0A3R8QT46_9MICO</name>
<feature type="compositionally biased region" description="Basic and acidic residues" evidence="1">
    <location>
        <begin position="267"/>
        <end position="295"/>
    </location>
</feature>
<feature type="region of interest" description="Disordered" evidence="1">
    <location>
        <begin position="195"/>
        <end position="227"/>
    </location>
</feature>
<reference evidence="2 3" key="1">
    <citation type="submission" date="2018-07" db="EMBL/GenBank/DDBJ databases">
        <title>Brachybacteriurn paraconglorneratum KCTC 9916.</title>
        <authorList>
            <person name="Li Y."/>
        </authorList>
    </citation>
    <scope>NUCLEOTIDE SEQUENCE [LARGE SCALE GENOMIC DNA]</scope>
    <source>
        <strain evidence="2 3">KCTC 9916</strain>
    </source>
</reference>
<keyword evidence="3" id="KW-1185">Reference proteome</keyword>
<accession>A0A3R8QT46</accession>
<feature type="compositionally biased region" description="Basic and acidic residues" evidence="1">
    <location>
        <begin position="305"/>
        <end position="317"/>
    </location>
</feature>
<proteinExistence type="predicted"/>
<evidence type="ECO:0000313" key="3">
    <source>
        <dbReference type="Proteomes" id="UP000274327"/>
    </source>
</evidence>